<dbReference type="Pfam" id="PF02365">
    <property type="entry name" value="NAM"/>
    <property type="match status" value="1"/>
</dbReference>
<dbReference type="GO" id="GO:0003677">
    <property type="term" value="F:DNA binding"/>
    <property type="evidence" value="ECO:0007669"/>
    <property type="project" value="UniProtKB-KW"/>
</dbReference>
<proteinExistence type="predicted"/>
<name>A0AAD7LCV3_QUISA</name>
<dbReference type="EMBL" id="JARAOO010000009">
    <property type="protein sequence ID" value="KAJ7955687.1"/>
    <property type="molecule type" value="Genomic_DNA"/>
</dbReference>
<keyword evidence="2" id="KW-0238">DNA-binding</keyword>
<keyword evidence="8" id="KW-1185">Reference proteome</keyword>
<keyword evidence="3" id="KW-0804">Transcription</keyword>
<evidence type="ECO:0000256" key="2">
    <source>
        <dbReference type="ARBA" id="ARBA00023125"/>
    </source>
</evidence>
<feature type="compositionally biased region" description="Polar residues" evidence="5">
    <location>
        <begin position="396"/>
        <end position="410"/>
    </location>
</feature>
<dbReference type="PANTHER" id="PTHR31719">
    <property type="entry name" value="NAC TRANSCRIPTION FACTOR 56"/>
    <property type="match status" value="1"/>
</dbReference>
<evidence type="ECO:0000313" key="7">
    <source>
        <dbReference type="EMBL" id="KAJ7955687.1"/>
    </source>
</evidence>
<dbReference type="GO" id="GO:0006355">
    <property type="term" value="P:regulation of DNA-templated transcription"/>
    <property type="evidence" value="ECO:0007669"/>
    <property type="project" value="InterPro"/>
</dbReference>
<feature type="region of interest" description="Disordered" evidence="5">
    <location>
        <begin position="387"/>
        <end position="410"/>
    </location>
</feature>
<evidence type="ECO:0000256" key="3">
    <source>
        <dbReference type="ARBA" id="ARBA00023163"/>
    </source>
</evidence>
<evidence type="ECO:0000256" key="4">
    <source>
        <dbReference type="ARBA" id="ARBA00023242"/>
    </source>
</evidence>
<dbReference type="Gene3D" id="2.170.150.80">
    <property type="entry name" value="NAC domain"/>
    <property type="match status" value="1"/>
</dbReference>
<accession>A0AAD7LCV3</accession>
<feature type="region of interest" description="Disordered" evidence="5">
    <location>
        <begin position="215"/>
        <end position="262"/>
    </location>
</feature>
<dbReference type="PANTHER" id="PTHR31719:SF179">
    <property type="entry name" value="OS08G0148400 PROTEIN"/>
    <property type="match status" value="1"/>
</dbReference>
<evidence type="ECO:0000256" key="1">
    <source>
        <dbReference type="ARBA" id="ARBA00023015"/>
    </source>
</evidence>
<gene>
    <name evidence="7" type="ORF">O6P43_022234</name>
</gene>
<evidence type="ECO:0000313" key="8">
    <source>
        <dbReference type="Proteomes" id="UP001163823"/>
    </source>
</evidence>
<keyword evidence="1" id="KW-0805">Transcription regulation</keyword>
<sequence length="410" mass="46455">MADSENSNNDENCSGLTKNCDHGYDVDATDEVMCMISSTGNHCDWKSPVAPGYRFKPTDEELFYWYLLPKITGCQIRDGTVKDIDLYKYEPRHLTSLGFEHDDGRMYFFTPLHKKHKNGQRVERGTKKGFWKSTQKLKSIRVRSEHGSLVGLKTSLVYHRRSRKGGKSKKSNWLMQEFRLQGKATSKNHTQTTGPSSSNVFDNVVLCVVYKNEDKRKSNTDKNESSEGTESDQDLIAPSPNYCGLLTYPSSEGNESDQGSIAPSNYCRLVPYSSSEGSESDRGSVAPSPSLYANPNCDLVTYPRSESQSDQIHNFNPDNIIPESNQTQNSYHHNMIPQSNQTQNSNDHYNIPDFPLIHASQSGADFIDQYYQLAPVRPCYRPMYNLNEPYDPNHGDGSTSYDLEQQNLNR</sequence>
<dbReference type="InterPro" id="IPR036093">
    <property type="entry name" value="NAC_dom_sf"/>
</dbReference>
<dbReference type="AlphaFoldDB" id="A0AAD7LCV3"/>
<protein>
    <submittedName>
        <fullName evidence="7">NAC domain-containing protein</fullName>
    </submittedName>
</protein>
<dbReference type="PROSITE" id="PS51005">
    <property type="entry name" value="NAC"/>
    <property type="match status" value="1"/>
</dbReference>
<feature type="domain" description="NAC" evidence="6">
    <location>
        <begin position="49"/>
        <end position="212"/>
    </location>
</feature>
<comment type="caution">
    <text evidence="7">The sequence shown here is derived from an EMBL/GenBank/DDBJ whole genome shotgun (WGS) entry which is preliminary data.</text>
</comment>
<dbReference type="KEGG" id="qsa:O6P43_022234"/>
<organism evidence="7 8">
    <name type="scientific">Quillaja saponaria</name>
    <name type="common">Soap bark tree</name>
    <dbReference type="NCBI Taxonomy" id="32244"/>
    <lineage>
        <taxon>Eukaryota</taxon>
        <taxon>Viridiplantae</taxon>
        <taxon>Streptophyta</taxon>
        <taxon>Embryophyta</taxon>
        <taxon>Tracheophyta</taxon>
        <taxon>Spermatophyta</taxon>
        <taxon>Magnoliopsida</taxon>
        <taxon>eudicotyledons</taxon>
        <taxon>Gunneridae</taxon>
        <taxon>Pentapetalae</taxon>
        <taxon>rosids</taxon>
        <taxon>fabids</taxon>
        <taxon>Fabales</taxon>
        <taxon>Quillajaceae</taxon>
        <taxon>Quillaja</taxon>
    </lineage>
</organism>
<dbReference type="Proteomes" id="UP001163823">
    <property type="component" value="Chromosome 9"/>
</dbReference>
<evidence type="ECO:0000259" key="6">
    <source>
        <dbReference type="PROSITE" id="PS51005"/>
    </source>
</evidence>
<feature type="compositionally biased region" description="Polar residues" evidence="5">
    <location>
        <begin position="248"/>
        <end position="262"/>
    </location>
</feature>
<feature type="compositionally biased region" description="Basic and acidic residues" evidence="5">
    <location>
        <begin position="215"/>
        <end position="225"/>
    </location>
</feature>
<dbReference type="SUPFAM" id="SSF101941">
    <property type="entry name" value="NAC domain"/>
    <property type="match status" value="1"/>
</dbReference>
<keyword evidence="4" id="KW-0539">Nucleus</keyword>
<dbReference type="InterPro" id="IPR003441">
    <property type="entry name" value="NAC-dom"/>
</dbReference>
<evidence type="ECO:0000256" key="5">
    <source>
        <dbReference type="SAM" id="MobiDB-lite"/>
    </source>
</evidence>
<reference evidence="7" key="1">
    <citation type="journal article" date="2023" name="Science">
        <title>Elucidation of the pathway for biosynthesis of saponin adjuvants from the soapbark tree.</title>
        <authorList>
            <person name="Reed J."/>
            <person name="Orme A."/>
            <person name="El-Demerdash A."/>
            <person name="Owen C."/>
            <person name="Martin L.B.B."/>
            <person name="Misra R.C."/>
            <person name="Kikuchi S."/>
            <person name="Rejzek M."/>
            <person name="Martin A.C."/>
            <person name="Harkess A."/>
            <person name="Leebens-Mack J."/>
            <person name="Louveau T."/>
            <person name="Stephenson M.J."/>
            <person name="Osbourn A."/>
        </authorList>
    </citation>
    <scope>NUCLEOTIDE SEQUENCE</scope>
    <source>
        <strain evidence="7">S10</strain>
    </source>
</reference>